<dbReference type="PANTHER" id="PTHR15678:SF6">
    <property type="entry name" value="BRIDGE-LIKE LIPID TRANSFER PROTEIN FAMILY MEMBER 2"/>
    <property type="match status" value="1"/>
</dbReference>
<dbReference type="InterPro" id="IPR001562">
    <property type="entry name" value="Znf_Btk_motif"/>
</dbReference>
<dbReference type="PANTHER" id="PTHR15678">
    <property type="entry name" value="ANTIGEN MLAA-22-RELATED"/>
    <property type="match status" value="1"/>
</dbReference>
<feature type="region of interest" description="Disordered" evidence="2">
    <location>
        <begin position="787"/>
        <end position="821"/>
    </location>
</feature>
<keyword evidence="4" id="KW-1185">Reference proteome</keyword>
<organism evidence="3 4">
    <name type="scientific">Nannochloropsis gaditana</name>
    <dbReference type="NCBI Taxonomy" id="72520"/>
    <lineage>
        <taxon>Eukaryota</taxon>
        <taxon>Sar</taxon>
        <taxon>Stramenopiles</taxon>
        <taxon>Ochrophyta</taxon>
        <taxon>Eustigmatophyceae</taxon>
        <taxon>Eustigmatales</taxon>
        <taxon>Monodopsidaceae</taxon>
        <taxon>Nannochloropsis</taxon>
    </lineage>
</organism>
<gene>
    <name evidence="3" type="ORF">Naga_100232g1</name>
</gene>
<feature type="region of interest" description="Disordered" evidence="2">
    <location>
        <begin position="1"/>
        <end position="39"/>
    </location>
</feature>
<protein>
    <submittedName>
        <fullName evidence="3">Conserved uncharacterized protein</fullName>
    </submittedName>
</protein>
<reference evidence="3 4" key="1">
    <citation type="journal article" date="2014" name="Mol. Plant">
        <title>Chromosome Scale Genome Assembly and Transcriptome Profiling of Nannochloropsis gaditana in Nitrogen Depletion.</title>
        <authorList>
            <person name="Corteggiani Carpinelli E."/>
            <person name="Telatin A."/>
            <person name="Vitulo N."/>
            <person name="Forcato C."/>
            <person name="D'Angelo M."/>
            <person name="Schiavon R."/>
            <person name="Vezzi A."/>
            <person name="Giacometti G.M."/>
            <person name="Morosinotto T."/>
            <person name="Valle G."/>
        </authorList>
    </citation>
    <scope>NUCLEOTIDE SEQUENCE [LARGE SCALE GENOMIC DNA]</scope>
    <source>
        <strain evidence="3 4">B-31</strain>
    </source>
</reference>
<feature type="region of interest" description="Disordered" evidence="2">
    <location>
        <begin position="581"/>
        <end position="637"/>
    </location>
</feature>
<feature type="coiled-coil region" evidence="1">
    <location>
        <begin position="367"/>
        <end position="394"/>
    </location>
</feature>
<sequence>MQAGGPRAGAPEAGDESRPSIPPGASPDTEGGRGGRGTRSKLDYRVTFKVVLLYPQLNFRSQHANGSFIIAAQEAYMEGRQHEKLFRRRCEPFSGLTPALGPARPPVKLLAKVEQWLRIENMRAYVVPLDVEVTREVHWLEVVPASDEPVLGEEEKPGASTKLTAMMGMVEAGGGGGPGGKRERESSRSASPSASLRSLSPLAAAMGIGRVGFGKAFAGKGGKKGASSETSSPGHRSDAQSTHVGNRKSNSTSGRGKPSSARPEYAFQGSAVVQEVVKDFGLTFASIAFKPAALPKAGSREVSAFSQSLEESGGSRCNSNGEKVRRIRISSEETVAKVLLDLPQLDWNLNSRQFYITLDVIRNVLLAAPVQTEEEEAEERIRREQQEAKRIAEARQRVAAVAGLNPGEEKGGLELALEPEHLDLGSKSDRDVLKTLVEQTLQRLLLPTLHETKMVQYCVGGGTWKVKAEEGMLTKYDALEIGFTGFSGQHVYFHDGSMDSTVQVESFWVRNVMPGPDSVLFKDDVTTVMSPVVRDKQPCQRCGAPFEEESNRATSCVFHGCADGTPGEFRLLTEAEIESQHRRDCAVEEGGEGGGDAEGLDGSGWPVAGTAPARRERREAQASGFSAETLDSSGPPLSGLHRHASYQRLQVLRPTTGRWTCCRATYETAPGCRARAHVAKEVMLSVRAKSHAPLFVAGYEVHPYQFMDVSIFPGADYKLTFQLTRNIVELLHAYFLTQDVTGPVLADDAAQTTDLLFGRSVLEQKHKAGKEKKGTYLTDRFAKNFMGGEKPSSSASPRASTASPRSSPHKSSSASLVSNTNTTVASTASGGSVVKGDTPKEPVIYMRYLRWGDLNVKLSVNGFALKFDGYRASIPAFVQQGKILSWKRLIRKFEKHVVWSVTTSAAASMVSGGGKGKGNYQLANDGAGGWGERDGSKLSPNGNGEDEKERGVNTLFSPPPMEDRSKLLFGKR</sequence>
<name>W7TEW1_9STRA</name>
<feature type="region of interest" description="Disordered" evidence="2">
    <location>
        <begin position="917"/>
        <end position="972"/>
    </location>
</feature>
<dbReference type="GO" id="GO:0035556">
    <property type="term" value="P:intracellular signal transduction"/>
    <property type="evidence" value="ECO:0007669"/>
    <property type="project" value="InterPro"/>
</dbReference>
<feature type="compositionally biased region" description="Polar residues" evidence="2">
    <location>
        <begin position="227"/>
        <end position="254"/>
    </location>
</feature>
<feature type="compositionally biased region" description="Low complexity" evidence="2">
    <location>
        <begin position="1"/>
        <end position="12"/>
    </location>
</feature>
<evidence type="ECO:0000256" key="2">
    <source>
        <dbReference type="SAM" id="MobiDB-lite"/>
    </source>
</evidence>
<feature type="region of interest" description="Disordered" evidence="2">
    <location>
        <begin position="169"/>
        <end position="196"/>
    </location>
</feature>
<dbReference type="Proteomes" id="UP000019335">
    <property type="component" value="Chromosome 11"/>
</dbReference>
<accession>W7TEW1</accession>
<dbReference type="EMBL" id="AZIL01000927">
    <property type="protein sequence ID" value="EWM25535.1"/>
    <property type="molecule type" value="Genomic_DNA"/>
</dbReference>
<dbReference type="OrthoDB" id="10261079at2759"/>
<comment type="caution">
    <text evidence="3">The sequence shown here is derived from an EMBL/GenBank/DDBJ whole genome shotgun (WGS) entry which is preliminary data.</text>
</comment>
<feature type="compositionally biased region" description="Polar residues" evidence="2">
    <location>
        <begin position="623"/>
        <end position="632"/>
    </location>
</feature>
<feature type="region of interest" description="Disordered" evidence="2">
    <location>
        <begin position="219"/>
        <end position="263"/>
    </location>
</feature>
<evidence type="ECO:0000313" key="3">
    <source>
        <dbReference type="EMBL" id="EWM25535.1"/>
    </source>
</evidence>
<proteinExistence type="predicted"/>
<keyword evidence="1" id="KW-0175">Coiled coil</keyword>
<evidence type="ECO:0000313" key="4">
    <source>
        <dbReference type="Proteomes" id="UP000019335"/>
    </source>
</evidence>
<dbReference type="Pfam" id="PF00779">
    <property type="entry name" value="BTK"/>
    <property type="match status" value="1"/>
</dbReference>
<evidence type="ECO:0000256" key="1">
    <source>
        <dbReference type="SAM" id="Coils"/>
    </source>
</evidence>
<dbReference type="InterPro" id="IPR045167">
    <property type="entry name" value="Hobbit"/>
</dbReference>
<feature type="compositionally biased region" description="Low complexity" evidence="2">
    <location>
        <begin position="791"/>
        <end position="821"/>
    </location>
</feature>
<dbReference type="AlphaFoldDB" id="W7TEW1"/>